<protein>
    <submittedName>
        <fullName evidence="5">Allophanate hydrolase subunit 1</fullName>
    </submittedName>
</protein>
<dbReference type="Proteomes" id="UP000483078">
    <property type="component" value="Unassembled WGS sequence"/>
</dbReference>
<feature type="domain" description="Carboxyltransferase" evidence="4">
    <location>
        <begin position="8"/>
        <end position="212"/>
    </location>
</feature>
<comment type="caution">
    <text evidence="5">The sequence shown here is derived from an EMBL/GenBank/DDBJ whole genome shotgun (WGS) entry which is preliminary data.</text>
</comment>
<dbReference type="RefSeq" id="WP_273249954.1">
    <property type="nucleotide sequence ID" value="NZ_VENJ01000014.1"/>
</dbReference>
<accession>A0A7C9LP17</accession>
<keyword evidence="1" id="KW-0547">Nucleotide-binding</keyword>
<dbReference type="SUPFAM" id="SSF160467">
    <property type="entry name" value="PH0987 N-terminal domain-like"/>
    <property type="match status" value="1"/>
</dbReference>
<dbReference type="Gene3D" id="3.30.1360.40">
    <property type="match status" value="1"/>
</dbReference>
<evidence type="ECO:0000313" key="5">
    <source>
        <dbReference type="EMBL" id="MTJ05122.1"/>
    </source>
</evidence>
<name>A0A7C9LP17_9RHOB</name>
<dbReference type="InterPro" id="IPR003833">
    <property type="entry name" value="CT_C_D"/>
</dbReference>
<gene>
    <name evidence="5" type="ORF">FH759_10590</name>
</gene>
<dbReference type="InterPro" id="IPR029000">
    <property type="entry name" value="Cyclophilin-like_dom_sf"/>
</dbReference>
<sequence>MSPPERFPMIAPVGLCGMAVRFSDMLSEPANRAALAFRAALEKESWDGVEEVSTSLTSAFVRFDPLHLSHDTLEAQLREMLSAQDWYKAALPGGRRHFRIPCVLGGEQGPQFADAAAAAGLSEVQARAELCDARPRVLTIGFAPGQPYTGELPAHWDIPRLKDLTPKVPQGALVVAIRQLIIFANDTPTGWRHIGQTAFRCFRPEADEPFALRPGDEISLRAIEAEELQAIRERDQDGLGGAEIEGIA</sequence>
<keyword evidence="2 5" id="KW-0378">Hydrolase</keyword>
<dbReference type="Gene3D" id="2.40.100.10">
    <property type="entry name" value="Cyclophilin-like"/>
    <property type="match status" value="1"/>
</dbReference>
<dbReference type="Pfam" id="PF02682">
    <property type="entry name" value="CT_C_D"/>
    <property type="match status" value="1"/>
</dbReference>
<reference evidence="5 6" key="1">
    <citation type="submission" date="2019-06" db="EMBL/GenBank/DDBJ databases">
        <title>Enrichment of Autotrophic Halophilic Microorganisms from Red Sea Brine Pool Using Microbial Electrosynthesis System.</title>
        <authorList>
            <person name="Alqahtani M.F."/>
            <person name="Bajracharya S."/>
            <person name="Katuri K.P."/>
            <person name="Ali M."/>
            <person name="Saikaly P.E."/>
        </authorList>
    </citation>
    <scope>NUCLEOTIDE SEQUENCE [LARGE SCALE GENOMIC DNA]</scope>
    <source>
        <strain evidence="5">MES6</strain>
    </source>
</reference>
<evidence type="ECO:0000256" key="3">
    <source>
        <dbReference type="ARBA" id="ARBA00022840"/>
    </source>
</evidence>
<dbReference type="SUPFAM" id="SSF50891">
    <property type="entry name" value="Cyclophilin-like"/>
    <property type="match status" value="1"/>
</dbReference>
<evidence type="ECO:0000256" key="1">
    <source>
        <dbReference type="ARBA" id="ARBA00022741"/>
    </source>
</evidence>
<evidence type="ECO:0000259" key="4">
    <source>
        <dbReference type="SMART" id="SM00796"/>
    </source>
</evidence>
<evidence type="ECO:0000256" key="2">
    <source>
        <dbReference type="ARBA" id="ARBA00022801"/>
    </source>
</evidence>
<dbReference type="PANTHER" id="PTHR34698:SF2">
    <property type="entry name" value="5-OXOPROLINASE SUBUNIT B"/>
    <property type="match status" value="1"/>
</dbReference>
<keyword evidence="3" id="KW-0067">ATP-binding</keyword>
<dbReference type="PANTHER" id="PTHR34698">
    <property type="entry name" value="5-OXOPROLINASE SUBUNIT B"/>
    <property type="match status" value="1"/>
</dbReference>
<evidence type="ECO:0000313" key="6">
    <source>
        <dbReference type="Proteomes" id="UP000483078"/>
    </source>
</evidence>
<dbReference type="EMBL" id="VENJ01000014">
    <property type="protein sequence ID" value="MTJ05122.1"/>
    <property type="molecule type" value="Genomic_DNA"/>
</dbReference>
<dbReference type="GO" id="GO:0005524">
    <property type="term" value="F:ATP binding"/>
    <property type="evidence" value="ECO:0007669"/>
    <property type="project" value="UniProtKB-KW"/>
</dbReference>
<dbReference type="AlphaFoldDB" id="A0A7C9LP17"/>
<proteinExistence type="predicted"/>
<organism evidence="5 6">
    <name type="scientific">Sediminimonas qiaohouensis</name>
    <dbReference type="NCBI Taxonomy" id="552061"/>
    <lineage>
        <taxon>Bacteria</taxon>
        <taxon>Pseudomonadati</taxon>
        <taxon>Pseudomonadota</taxon>
        <taxon>Alphaproteobacteria</taxon>
        <taxon>Rhodobacterales</taxon>
        <taxon>Roseobacteraceae</taxon>
        <taxon>Sediminimonas</taxon>
    </lineage>
</organism>
<dbReference type="InterPro" id="IPR010016">
    <property type="entry name" value="PxpB"/>
</dbReference>
<dbReference type="SMART" id="SM00796">
    <property type="entry name" value="AHS1"/>
    <property type="match status" value="1"/>
</dbReference>
<dbReference type="GO" id="GO:0016787">
    <property type="term" value="F:hydrolase activity"/>
    <property type="evidence" value="ECO:0007669"/>
    <property type="project" value="UniProtKB-KW"/>
</dbReference>